<dbReference type="GO" id="GO:0006537">
    <property type="term" value="P:glutamate biosynthetic process"/>
    <property type="evidence" value="ECO:0007669"/>
    <property type="project" value="TreeGrafter"/>
</dbReference>
<evidence type="ECO:0000313" key="6">
    <source>
        <dbReference type="EMBL" id="MPM23791.1"/>
    </source>
</evidence>
<comment type="similarity">
    <text evidence="1">Belongs to the glutaminase family.</text>
</comment>
<dbReference type="PANTHER" id="PTHR12544:SF29">
    <property type="entry name" value="GLUTAMINASE"/>
    <property type="match status" value="1"/>
</dbReference>
<name>A0A644Y786_9ZZZZ</name>
<dbReference type="PANTHER" id="PTHR12544">
    <property type="entry name" value="GLUTAMINASE"/>
    <property type="match status" value="1"/>
</dbReference>
<dbReference type="EC" id="3.5.1.2" evidence="3"/>
<dbReference type="FunFam" id="3.40.710.10:FF:000005">
    <property type="entry name" value="Glutaminase"/>
    <property type="match status" value="1"/>
</dbReference>
<protein>
    <recommendedName>
        <fullName evidence="3">glutaminase</fullName>
        <ecNumber evidence="3">3.5.1.2</ecNumber>
    </recommendedName>
</protein>
<gene>
    <name evidence="6" type="primary">glsA2_3</name>
    <name evidence="6" type="ORF">SDC9_70265</name>
</gene>
<dbReference type="InterPro" id="IPR015868">
    <property type="entry name" value="Glutaminase"/>
</dbReference>
<evidence type="ECO:0000256" key="5">
    <source>
        <dbReference type="ARBA" id="ARBA00049534"/>
    </source>
</evidence>
<dbReference type="NCBIfam" id="TIGR03814">
    <property type="entry name" value="Gln_ase"/>
    <property type="match status" value="1"/>
</dbReference>
<accession>A0A644Y786</accession>
<keyword evidence="4 6" id="KW-0378">Hydrolase</keyword>
<dbReference type="Gene3D" id="3.40.710.10">
    <property type="entry name" value="DD-peptidase/beta-lactamase superfamily"/>
    <property type="match status" value="1"/>
</dbReference>
<sequence>MARNELIEKTLTDAMNYARTFLHTGKVATYIPELAKGYPDKLGACVITTDGEIYSAGDWHQEFTIQSISKTLTLIMALQTAGYDRVFSKVGVEPTGDAFNSLVRLETKNTHPLNPMINAGAIATADCCMNSKDPFGDFLALTRKLCRRNTIHLDEAVFQSEKKAGMRNRSMAYLMQGDNILEHDAEDVVDLYFWMCSLSVNVEDLANYALILANNGVDPRTGETLLEDWIVRIVKTLMVTCGMYDASGEFAMKVGIPAKSGVGGGIMGTVERKMGLAAFNPALDPKGNSVGAYRVLEYLSHYLGLHYFSGSSYTVS</sequence>
<dbReference type="SUPFAM" id="SSF56601">
    <property type="entry name" value="beta-lactamase/transpeptidase-like"/>
    <property type="match status" value="1"/>
</dbReference>
<comment type="caution">
    <text evidence="6">The sequence shown here is derived from an EMBL/GenBank/DDBJ whole genome shotgun (WGS) entry which is preliminary data.</text>
</comment>
<dbReference type="Pfam" id="PF04960">
    <property type="entry name" value="Glutaminase"/>
    <property type="match status" value="1"/>
</dbReference>
<organism evidence="6">
    <name type="scientific">bioreactor metagenome</name>
    <dbReference type="NCBI Taxonomy" id="1076179"/>
    <lineage>
        <taxon>unclassified sequences</taxon>
        <taxon>metagenomes</taxon>
        <taxon>ecological metagenomes</taxon>
    </lineage>
</organism>
<dbReference type="EMBL" id="VSSQ01004113">
    <property type="protein sequence ID" value="MPM23791.1"/>
    <property type="molecule type" value="Genomic_DNA"/>
</dbReference>
<evidence type="ECO:0000256" key="4">
    <source>
        <dbReference type="ARBA" id="ARBA00022801"/>
    </source>
</evidence>
<dbReference type="GO" id="GO:0006543">
    <property type="term" value="P:L-glutamine catabolic process"/>
    <property type="evidence" value="ECO:0007669"/>
    <property type="project" value="TreeGrafter"/>
</dbReference>
<evidence type="ECO:0000256" key="3">
    <source>
        <dbReference type="ARBA" id="ARBA00012918"/>
    </source>
</evidence>
<comment type="subunit">
    <text evidence="2">Homotetramer.</text>
</comment>
<comment type="catalytic activity">
    <reaction evidence="5">
        <text>L-glutamine + H2O = L-glutamate + NH4(+)</text>
        <dbReference type="Rhea" id="RHEA:15889"/>
        <dbReference type="ChEBI" id="CHEBI:15377"/>
        <dbReference type="ChEBI" id="CHEBI:28938"/>
        <dbReference type="ChEBI" id="CHEBI:29985"/>
        <dbReference type="ChEBI" id="CHEBI:58359"/>
        <dbReference type="EC" id="3.5.1.2"/>
    </reaction>
</comment>
<proteinExistence type="inferred from homology"/>
<evidence type="ECO:0000256" key="2">
    <source>
        <dbReference type="ARBA" id="ARBA00011881"/>
    </source>
</evidence>
<evidence type="ECO:0000256" key="1">
    <source>
        <dbReference type="ARBA" id="ARBA00011076"/>
    </source>
</evidence>
<reference evidence="6" key="1">
    <citation type="submission" date="2019-08" db="EMBL/GenBank/DDBJ databases">
        <authorList>
            <person name="Kucharzyk K."/>
            <person name="Murdoch R.W."/>
            <person name="Higgins S."/>
            <person name="Loffler F."/>
        </authorList>
    </citation>
    <scope>NUCLEOTIDE SEQUENCE</scope>
</reference>
<dbReference type="InterPro" id="IPR012338">
    <property type="entry name" value="Beta-lactam/transpept-like"/>
</dbReference>
<dbReference type="AlphaFoldDB" id="A0A644Y786"/>
<dbReference type="HAMAP" id="MF_00313">
    <property type="entry name" value="Glutaminase"/>
    <property type="match status" value="1"/>
</dbReference>
<dbReference type="GO" id="GO:0004359">
    <property type="term" value="F:glutaminase activity"/>
    <property type="evidence" value="ECO:0007669"/>
    <property type="project" value="UniProtKB-EC"/>
</dbReference>